<organism evidence="2 3">
    <name type="scientific">Actinacidiphila polyblastidii</name>
    <dbReference type="NCBI Taxonomy" id="3110430"/>
    <lineage>
        <taxon>Bacteria</taxon>
        <taxon>Bacillati</taxon>
        <taxon>Actinomycetota</taxon>
        <taxon>Actinomycetes</taxon>
        <taxon>Kitasatosporales</taxon>
        <taxon>Streptomycetaceae</taxon>
        <taxon>Actinacidiphila</taxon>
    </lineage>
</organism>
<feature type="compositionally biased region" description="Basic and acidic residues" evidence="1">
    <location>
        <begin position="8"/>
        <end position="17"/>
    </location>
</feature>
<dbReference type="PANTHER" id="PTHR11803:SF39">
    <property type="entry name" value="2-IMINOBUTANOATE_2-IMINOPROPANOATE DEAMINASE"/>
    <property type="match status" value="1"/>
</dbReference>
<dbReference type="EMBL" id="JAZEWV010000024">
    <property type="protein sequence ID" value="MEE4545048.1"/>
    <property type="molecule type" value="Genomic_DNA"/>
</dbReference>
<gene>
    <name evidence="2" type="ORF">V2S66_24160</name>
</gene>
<evidence type="ECO:0000313" key="2">
    <source>
        <dbReference type="EMBL" id="MEE4545048.1"/>
    </source>
</evidence>
<sequence>MTVDGENQDGRNSEGRPDGAGGAGGRQAVRTDGAPRPAGAYSQGVVAAGLLFTAGFGPQDPVTGAVPETVAEQTAQVLRNVRAVLAARGLTTGDVVKVTAHLQHLRRDFAAYDAVYREFFTQPYPVRTTVGSDLMDILVEIDVVAAVPR</sequence>
<evidence type="ECO:0000256" key="1">
    <source>
        <dbReference type="SAM" id="MobiDB-lite"/>
    </source>
</evidence>
<dbReference type="Pfam" id="PF01042">
    <property type="entry name" value="Ribonuc_L-PSP"/>
    <property type="match status" value="1"/>
</dbReference>
<dbReference type="GO" id="GO:0016787">
    <property type="term" value="F:hydrolase activity"/>
    <property type="evidence" value="ECO:0007669"/>
    <property type="project" value="UniProtKB-KW"/>
</dbReference>
<dbReference type="InterPro" id="IPR035959">
    <property type="entry name" value="RutC-like_sf"/>
</dbReference>
<keyword evidence="2" id="KW-0378">Hydrolase</keyword>
<keyword evidence="3" id="KW-1185">Reference proteome</keyword>
<dbReference type="SUPFAM" id="SSF55298">
    <property type="entry name" value="YjgF-like"/>
    <property type="match status" value="1"/>
</dbReference>
<dbReference type="PANTHER" id="PTHR11803">
    <property type="entry name" value="2-IMINOBUTANOATE/2-IMINOPROPANOATE DEAMINASE RIDA"/>
    <property type="match status" value="1"/>
</dbReference>
<dbReference type="InterPro" id="IPR006175">
    <property type="entry name" value="YjgF/YER057c/UK114"/>
</dbReference>
<dbReference type="Gene3D" id="3.30.1330.40">
    <property type="entry name" value="RutC-like"/>
    <property type="match status" value="1"/>
</dbReference>
<feature type="region of interest" description="Disordered" evidence="1">
    <location>
        <begin position="1"/>
        <end position="37"/>
    </location>
</feature>
<evidence type="ECO:0000313" key="3">
    <source>
        <dbReference type="Proteomes" id="UP001344658"/>
    </source>
</evidence>
<dbReference type="RefSeq" id="WP_330798348.1">
    <property type="nucleotide sequence ID" value="NZ_JAZEWV010000024.1"/>
</dbReference>
<name>A0ABU7PGV2_9ACTN</name>
<dbReference type="Proteomes" id="UP001344658">
    <property type="component" value="Unassembled WGS sequence"/>
</dbReference>
<dbReference type="CDD" id="cd00448">
    <property type="entry name" value="YjgF_YER057c_UK114_family"/>
    <property type="match status" value="1"/>
</dbReference>
<accession>A0ABU7PGV2</accession>
<protein>
    <submittedName>
        <fullName evidence="2">Rid family hydrolase</fullName>
    </submittedName>
</protein>
<reference evidence="2 3" key="1">
    <citation type="submission" date="2023-12" db="EMBL/GenBank/DDBJ databases">
        <title>Streptomyces sp. V4-01.</title>
        <authorList>
            <person name="Somphong A."/>
            <person name="Phongsopitanun W."/>
        </authorList>
    </citation>
    <scope>NUCLEOTIDE SEQUENCE [LARGE SCALE GENOMIC DNA]</scope>
    <source>
        <strain evidence="2 3">V4-01</strain>
    </source>
</reference>
<comment type="caution">
    <text evidence="2">The sequence shown here is derived from an EMBL/GenBank/DDBJ whole genome shotgun (WGS) entry which is preliminary data.</text>
</comment>
<proteinExistence type="predicted"/>